<comment type="caution">
    <text evidence="2">The sequence shown here is derived from an EMBL/GenBank/DDBJ whole genome shotgun (WGS) entry which is preliminary data.</text>
</comment>
<protein>
    <recommendedName>
        <fullName evidence="1">RNase H type-1 domain-containing protein</fullName>
    </recommendedName>
</protein>
<gene>
    <name evidence="2" type="ORF">PVK06_008298</name>
</gene>
<evidence type="ECO:0000259" key="1">
    <source>
        <dbReference type="Pfam" id="PF13456"/>
    </source>
</evidence>
<evidence type="ECO:0000313" key="2">
    <source>
        <dbReference type="EMBL" id="KAK5839501.1"/>
    </source>
</evidence>
<reference evidence="2 3" key="1">
    <citation type="submission" date="2023-03" db="EMBL/GenBank/DDBJ databases">
        <title>WGS of Gossypium arboreum.</title>
        <authorList>
            <person name="Yu D."/>
        </authorList>
    </citation>
    <scope>NUCLEOTIDE SEQUENCE [LARGE SCALE GENOMIC DNA]</scope>
    <source>
        <tissue evidence="2">Leaf</tissue>
    </source>
</reference>
<proteinExistence type="predicted"/>
<organism evidence="2 3">
    <name type="scientific">Gossypium arboreum</name>
    <name type="common">Tree cotton</name>
    <name type="synonym">Gossypium nanking</name>
    <dbReference type="NCBI Taxonomy" id="29729"/>
    <lineage>
        <taxon>Eukaryota</taxon>
        <taxon>Viridiplantae</taxon>
        <taxon>Streptophyta</taxon>
        <taxon>Embryophyta</taxon>
        <taxon>Tracheophyta</taxon>
        <taxon>Spermatophyta</taxon>
        <taxon>Magnoliopsida</taxon>
        <taxon>eudicotyledons</taxon>
        <taxon>Gunneridae</taxon>
        <taxon>Pentapetalae</taxon>
        <taxon>rosids</taxon>
        <taxon>malvids</taxon>
        <taxon>Malvales</taxon>
        <taxon>Malvaceae</taxon>
        <taxon>Malvoideae</taxon>
        <taxon>Gossypium</taxon>
    </lineage>
</organism>
<accession>A0ABR0QJL6</accession>
<dbReference type="Pfam" id="PF13456">
    <property type="entry name" value="RVT_3"/>
    <property type="match status" value="1"/>
</dbReference>
<feature type="domain" description="RNase H type-1" evidence="1">
    <location>
        <begin position="3"/>
        <end position="108"/>
    </location>
</feature>
<dbReference type="Proteomes" id="UP001358586">
    <property type="component" value="Chromosome 3"/>
</dbReference>
<dbReference type="EMBL" id="JARKNE010000003">
    <property type="protein sequence ID" value="KAK5839501.1"/>
    <property type="molecule type" value="Genomic_DNA"/>
</dbReference>
<name>A0ABR0QJL6_GOSAR</name>
<dbReference type="InterPro" id="IPR002156">
    <property type="entry name" value="RNaseH_domain"/>
</dbReference>
<evidence type="ECO:0000313" key="3">
    <source>
        <dbReference type="Proteomes" id="UP001358586"/>
    </source>
</evidence>
<keyword evidence="3" id="KW-1185">Reference proteome</keyword>
<sequence>MASSKAGYSVIIRDSDGFIVGEGGEFKDEDMLAKWVKLYAFEESLKIAWSLNITKAIFENGCASLVNKVKKRRKDITIMGYRIDEAFKNVDFFNSITVIWVNRSYNKALGRAVASYTISNIGHPVVGAHWALQCVGASDSIGTLVPWDVKGTSHGNECLSVSVPLPLFRFSVVLQQAIAVVLRQAFLAGLW</sequence>